<accession>A0A537J6S4</accession>
<comment type="caution">
    <text evidence="5">The sequence shown here is derived from an EMBL/GenBank/DDBJ whole genome shotgun (WGS) entry which is preliminary data.</text>
</comment>
<dbReference type="Gene3D" id="3.30.9.10">
    <property type="entry name" value="D-Amino Acid Oxidase, subunit A, domain 2"/>
    <property type="match status" value="1"/>
</dbReference>
<feature type="transmembrane region" description="Helical" evidence="3">
    <location>
        <begin position="85"/>
        <end position="102"/>
    </location>
</feature>
<name>A0A537J6S4_9BACT</name>
<dbReference type="PANTHER" id="PTHR13847">
    <property type="entry name" value="SARCOSINE DEHYDROGENASE-RELATED"/>
    <property type="match status" value="1"/>
</dbReference>
<keyword evidence="3" id="KW-1133">Transmembrane helix</keyword>
<dbReference type="Pfam" id="PF01266">
    <property type="entry name" value="DAO"/>
    <property type="match status" value="1"/>
</dbReference>
<reference evidence="5 6" key="1">
    <citation type="journal article" date="2019" name="Nat. Microbiol.">
        <title>Mediterranean grassland soil C-N compound turnover is dependent on rainfall and depth, and is mediated by genomically divergent microorganisms.</title>
        <authorList>
            <person name="Diamond S."/>
            <person name="Andeer P.F."/>
            <person name="Li Z."/>
            <person name="Crits-Christoph A."/>
            <person name="Burstein D."/>
            <person name="Anantharaman K."/>
            <person name="Lane K.R."/>
            <person name="Thomas B.C."/>
            <person name="Pan C."/>
            <person name="Northen T.R."/>
            <person name="Banfield J.F."/>
        </authorList>
    </citation>
    <scope>NUCLEOTIDE SEQUENCE [LARGE SCALE GENOMIC DNA]</scope>
    <source>
        <strain evidence="5">NP_6</strain>
    </source>
</reference>
<evidence type="ECO:0000313" key="5">
    <source>
        <dbReference type="EMBL" id="TMI78756.1"/>
    </source>
</evidence>
<sequence length="503" mass="54831">MPSRLRSGSPDAAPSPPAACDRLSFLLFIYLSSDISICQDIYHIIGAEPRRPAHASIPGGRESPDGSAITPTPLRRRRASRPMRVLVLGGGIAGITTAYYLAKDGCEVTVVEANQELGQEATASNAGILATGHSFSWASPRAPRQLFRSLFGQETAIRVKLRPDPRLYTWGLRFLRECTAERSRRSTLVKLRLCQYSQGLLTELVRGERIEYHAIRQGALYVYRDPVELELGAKKMALMAEHGQRQEILDANGVAKLDPAFEPVKDKIAGAVRDIGDSSGDARLFTHSLERTCREKFGLSVQSGTRVAALRSERGRVTGAVTDRGVLTADAYVLALGVQSPIVARTVGVRLFIYPAKGYSSTFPLKKGGLAPTVPGVDEAWLVAWSRQGDRLRMTSTAEFAGYDWRWTPRDFNNIKRFARDIFPEAIEEAEGRYQACLRPMTPDGAPILGAGRHPNLFFNTGHGHMGWTMACGSGRAVADLVMGRRPGLDLAGLGPRASAGGM</sequence>
<dbReference type="GO" id="GO:0008718">
    <property type="term" value="F:D-amino-acid dehydrogenase activity"/>
    <property type="evidence" value="ECO:0007669"/>
    <property type="project" value="TreeGrafter"/>
</dbReference>
<keyword evidence="3" id="KW-0812">Transmembrane</keyword>
<comment type="similarity">
    <text evidence="1">Belongs to the DadA oxidoreductase family.</text>
</comment>
<dbReference type="Gene3D" id="3.50.50.60">
    <property type="entry name" value="FAD/NAD(P)-binding domain"/>
    <property type="match status" value="2"/>
</dbReference>
<evidence type="ECO:0000313" key="6">
    <source>
        <dbReference type="Proteomes" id="UP000318093"/>
    </source>
</evidence>
<evidence type="ECO:0000259" key="4">
    <source>
        <dbReference type="Pfam" id="PF01266"/>
    </source>
</evidence>
<dbReference type="Proteomes" id="UP000318093">
    <property type="component" value="Unassembled WGS sequence"/>
</dbReference>
<keyword evidence="3" id="KW-0472">Membrane</keyword>
<dbReference type="PANTHER" id="PTHR13847:SF280">
    <property type="entry name" value="D-AMINO ACID DEHYDROGENASE"/>
    <property type="match status" value="1"/>
</dbReference>
<protein>
    <submittedName>
        <fullName evidence="5">FAD-dependent oxidoreductase</fullName>
    </submittedName>
</protein>
<evidence type="ECO:0000256" key="2">
    <source>
        <dbReference type="SAM" id="MobiDB-lite"/>
    </source>
</evidence>
<evidence type="ECO:0000256" key="3">
    <source>
        <dbReference type="SAM" id="Phobius"/>
    </source>
</evidence>
<gene>
    <name evidence="5" type="ORF">E6H03_11520</name>
</gene>
<dbReference type="SUPFAM" id="SSF54373">
    <property type="entry name" value="FAD-linked reductases, C-terminal domain"/>
    <property type="match status" value="1"/>
</dbReference>
<evidence type="ECO:0000256" key="1">
    <source>
        <dbReference type="ARBA" id="ARBA00009410"/>
    </source>
</evidence>
<organism evidence="5 6">
    <name type="scientific">Candidatus Segetimicrobium genomatis</name>
    <dbReference type="NCBI Taxonomy" id="2569760"/>
    <lineage>
        <taxon>Bacteria</taxon>
        <taxon>Bacillati</taxon>
        <taxon>Candidatus Sysuimicrobiota</taxon>
        <taxon>Candidatus Sysuimicrobiia</taxon>
        <taxon>Candidatus Sysuimicrobiales</taxon>
        <taxon>Candidatus Segetimicrobiaceae</taxon>
        <taxon>Candidatus Segetimicrobium</taxon>
    </lineage>
</organism>
<dbReference type="GO" id="GO:0055130">
    <property type="term" value="P:D-alanine catabolic process"/>
    <property type="evidence" value="ECO:0007669"/>
    <property type="project" value="TreeGrafter"/>
</dbReference>
<dbReference type="GO" id="GO:0005886">
    <property type="term" value="C:plasma membrane"/>
    <property type="evidence" value="ECO:0007669"/>
    <property type="project" value="TreeGrafter"/>
</dbReference>
<dbReference type="AlphaFoldDB" id="A0A537J6S4"/>
<feature type="domain" description="FAD dependent oxidoreductase" evidence="4">
    <location>
        <begin position="84"/>
        <end position="481"/>
    </location>
</feature>
<proteinExistence type="inferred from homology"/>
<feature type="region of interest" description="Disordered" evidence="2">
    <location>
        <begin position="52"/>
        <end position="77"/>
    </location>
</feature>
<dbReference type="GO" id="GO:0005737">
    <property type="term" value="C:cytoplasm"/>
    <property type="evidence" value="ECO:0007669"/>
    <property type="project" value="TreeGrafter"/>
</dbReference>
<dbReference type="InterPro" id="IPR036188">
    <property type="entry name" value="FAD/NAD-bd_sf"/>
</dbReference>
<dbReference type="InterPro" id="IPR006076">
    <property type="entry name" value="FAD-dep_OxRdtase"/>
</dbReference>
<dbReference type="EMBL" id="VBAN01000388">
    <property type="protein sequence ID" value="TMI78756.1"/>
    <property type="molecule type" value="Genomic_DNA"/>
</dbReference>
<dbReference type="SUPFAM" id="SSF51905">
    <property type="entry name" value="FAD/NAD(P)-binding domain"/>
    <property type="match status" value="1"/>
</dbReference>